<gene>
    <name evidence="7" type="ORF">SAMN04515671_4388</name>
</gene>
<dbReference type="STRING" id="1090615.SAMN04515671_4388"/>
<keyword evidence="8" id="KW-1185">Reference proteome</keyword>
<protein>
    <submittedName>
        <fullName evidence="7">Levanase</fullName>
    </submittedName>
</protein>
<feature type="chain" id="PRO_5039054218" evidence="4">
    <location>
        <begin position="32"/>
        <end position="870"/>
    </location>
</feature>
<evidence type="ECO:0000259" key="6">
    <source>
        <dbReference type="Pfam" id="PF08244"/>
    </source>
</evidence>
<feature type="signal peptide" evidence="4">
    <location>
        <begin position="1"/>
        <end position="31"/>
    </location>
</feature>
<dbReference type="InterPro" id="IPR001362">
    <property type="entry name" value="Glyco_hydro_32"/>
</dbReference>
<dbReference type="GO" id="GO:0004575">
    <property type="term" value="F:sucrose alpha-glucosidase activity"/>
    <property type="evidence" value="ECO:0007669"/>
    <property type="project" value="TreeGrafter"/>
</dbReference>
<dbReference type="Gene3D" id="2.60.120.560">
    <property type="entry name" value="Exo-inulinase, domain 1"/>
    <property type="match status" value="1"/>
</dbReference>
<dbReference type="CDD" id="cd18622">
    <property type="entry name" value="GH32_Inu-like"/>
    <property type="match status" value="1"/>
</dbReference>
<dbReference type="Proteomes" id="UP000198741">
    <property type="component" value="Chromosome I"/>
</dbReference>
<dbReference type="SUPFAM" id="SSF49899">
    <property type="entry name" value="Concanavalin A-like lectins/glucanases"/>
    <property type="match status" value="1"/>
</dbReference>
<feature type="domain" description="Glycosyl hydrolase family 32 N-terminal" evidence="5">
    <location>
        <begin position="614"/>
        <end position="707"/>
    </location>
</feature>
<keyword evidence="4" id="KW-0732">Signal</keyword>
<dbReference type="PANTHER" id="PTHR42800:SF1">
    <property type="entry name" value="EXOINULINASE INUD (AFU_ORTHOLOGUE AFUA_5G00480)"/>
    <property type="match status" value="1"/>
</dbReference>
<dbReference type="RefSeq" id="WP_090480463.1">
    <property type="nucleotide sequence ID" value="NZ_LT629710.1"/>
</dbReference>
<proteinExistence type="inferred from homology"/>
<dbReference type="InterPro" id="IPR013320">
    <property type="entry name" value="ConA-like_dom_sf"/>
</dbReference>
<dbReference type="SMART" id="SM00640">
    <property type="entry name" value="Glyco_32"/>
    <property type="match status" value="1"/>
</dbReference>
<keyword evidence="3" id="KW-0326">Glycosidase</keyword>
<dbReference type="AlphaFoldDB" id="A0A1H0T0S0"/>
<feature type="domain" description="Glycosyl hydrolase family 32 C-terminal" evidence="6">
    <location>
        <begin position="724"/>
        <end position="855"/>
    </location>
</feature>
<dbReference type="GO" id="GO:0005987">
    <property type="term" value="P:sucrose catabolic process"/>
    <property type="evidence" value="ECO:0007669"/>
    <property type="project" value="TreeGrafter"/>
</dbReference>
<name>A0A1H0T0S0_9ACTN</name>
<organism evidence="7 8">
    <name type="scientific">Nakamurella panacisegetis</name>
    <dbReference type="NCBI Taxonomy" id="1090615"/>
    <lineage>
        <taxon>Bacteria</taxon>
        <taxon>Bacillati</taxon>
        <taxon>Actinomycetota</taxon>
        <taxon>Actinomycetes</taxon>
        <taxon>Nakamurellales</taxon>
        <taxon>Nakamurellaceae</taxon>
        <taxon>Nakamurella</taxon>
    </lineage>
</organism>
<feature type="domain" description="Glycosyl hydrolase family 32 N-terminal" evidence="5">
    <location>
        <begin position="64"/>
        <end position="320"/>
    </location>
</feature>
<dbReference type="SUPFAM" id="SSF75005">
    <property type="entry name" value="Arabinanase/levansucrase/invertase"/>
    <property type="match status" value="2"/>
</dbReference>
<dbReference type="OrthoDB" id="9807660at2"/>
<evidence type="ECO:0000313" key="7">
    <source>
        <dbReference type="EMBL" id="SDP47391.1"/>
    </source>
</evidence>
<dbReference type="EMBL" id="LT629710">
    <property type="protein sequence ID" value="SDP47391.1"/>
    <property type="molecule type" value="Genomic_DNA"/>
</dbReference>
<sequence length="870" mass="91921">MNAHSLKGSKTLALLCTAVLSVGLAAPSTIAAAGSPQEVKPATARAAAPSTLPLYHEPYRPQFHYTTAKNWINDPNGPIFYKGRYHLFYQYNPTGNSWGNISWGHAVSKDLVHWTELPLAIPSDDKELIFSGSVVNDATNSSGLGTTANPPLVAIYTSAETNGTQAQALASSIDGGLTWTKYPGNPVLDLQSNNFRDPKVFWYAPTKSWEMVVALSDQHKISIYTSKDLKSWTHQSDFGPAGAIGGVWETPNMFPLPVDGNPKHVKWVLVVGINPGSYAGGSGDQYFVGSFDGNAFTSDDKGSYSPPKGVTFADFDSGSYTPWTTTGTAFGTAPATAPLPGQSAVDGVVGTGFVDSFTGGDGGVGVLSSPAFKVTRPYLNFEIGGGNHPHVDGSVINASVPPGTTFADFEGATYGTGWTTTGDFVGTGPVAGTVGDQQQVSGYLGKKLVNTFLNHDLSMGTITSPTFTISSDYIDMLVGGGTHAYTGAPTTPGAGPTAVNLIVGGKVVDTATGSNAENLDWKSWDVSALKGQQAQIQIIDENNGGWGHINVDNIVFSSQAGQVRNVETAVDLLVNGQVVQSATGSNNEALDWASFDLTPYYGQTAQIQIVDQNTGGWGHLNADQFTFADAPALSTVQRAHWVDYGADFYAATSFNDLPHGQQILIGWMNNWNYAGNIPTSPWRSAMSVPRQLGLKTINGKVQLTQQPVRQLGKLRTGRPVVGFNQSISGTRSAEISGGTLELDGTFEAGSAKRFGVNVHTGSGDLTQIGYDTITHEVYIDRGKSGDVSFDPTFGGRQSAPLTLDRCGRVRLHILVDTSSVEVFTDQGQIVLTDQIFPGPDSNGVSLFATGGTAKLVAGIGWHLTSAVPHS</sequence>
<dbReference type="PANTHER" id="PTHR42800">
    <property type="entry name" value="EXOINULINASE INUD (AFU_ORTHOLOGUE AFUA_5G00480)"/>
    <property type="match status" value="1"/>
</dbReference>
<keyword evidence="2" id="KW-0378">Hydrolase</keyword>
<evidence type="ECO:0000259" key="5">
    <source>
        <dbReference type="Pfam" id="PF00251"/>
    </source>
</evidence>
<dbReference type="Pfam" id="PF08244">
    <property type="entry name" value="Glyco_hydro_32C"/>
    <property type="match status" value="1"/>
</dbReference>
<comment type="similarity">
    <text evidence="1">Belongs to the glycosyl hydrolase 32 family.</text>
</comment>
<reference evidence="7 8" key="1">
    <citation type="submission" date="2016-10" db="EMBL/GenBank/DDBJ databases">
        <authorList>
            <person name="de Groot N.N."/>
        </authorList>
    </citation>
    <scope>NUCLEOTIDE SEQUENCE [LARGE SCALE GENOMIC DNA]</scope>
    <source>
        <strain evidence="8">P4-7,KCTC 19426,CECT 7604</strain>
    </source>
</reference>
<evidence type="ECO:0000313" key="8">
    <source>
        <dbReference type="Proteomes" id="UP000198741"/>
    </source>
</evidence>
<dbReference type="Gene3D" id="2.115.10.20">
    <property type="entry name" value="Glycosyl hydrolase domain, family 43"/>
    <property type="match status" value="2"/>
</dbReference>
<evidence type="ECO:0000256" key="2">
    <source>
        <dbReference type="ARBA" id="ARBA00022801"/>
    </source>
</evidence>
<evidence type="ECO:0000256" key="1">
    <source>
        <dbReference type="ARBA" id="ARBA00009902"/>
    </source>
</evidence>
<dbReference type="Pfam" id="PF00251">
    <property type="entry name" value="Glyco_hydro_32N"/>
    <property type="match status" value="2"/>
</dbReference>
<evidence type="ECO:0000256" key="3">
    <source>
        <dbReference type="ARBA" id="ARBA00023295"/>
    </source>
</evidence>
<dbReference type="GO" id="GO:0005737">
    <property type="term" value="C:cytoplasm"/>
    <property type="evidence" value="ECO:0007669"/>
    <property type="project" value="TreeGrafter"/>
</dbReference>
<dbReference type="InterPro" id="IPR013189">
    <property type="entry name" value="Glyco_hydro_32_C"/>
</dbReference>
<accession>A0A1H0T0S0</accession>
<dbReference type="InterPro" id="IPR013148">
    <property type="entry name" value="Glyco_hydro_32_N"/>
</dbReference>
<evidence type="ECO:0000256" key="4">
    <source>
        <dbReference type="SAM" id="SignalP"/>
    </source>
</evidence>
<dbReference type="InterPro" id="IPR023296">
    <property type="entry name" value="Glyco_hydro_beta-prop_sf"/>
</dbReference>